<comment type="caution">
    <text evidence="2">The sequence shown here is derived from an EMBL/GenBank/DDBJ whole genome shotgun (WGS) entry which is preliminary data.</text>
</comment>
<dbReference type="SUPFAM" id="SSF81901">
    <property type="entry name" value="HCP-like"/>
    <property type="match status" value="1"/>
</dbReference>
<evidence type="ECO:0000259" key="1">
    <source>
        <dbReference type="Pfam" id="PF12937"/>
    </source>
</evidence>
<dbReference type="SUPFAM" id="SSF81383">
    <property type="entry name" value="F-box domain"/>
    <property type="match status" value="1"/>
</dbReference>
<evidence type="ECO:0000313" key="2">
    <source>
        <dbReference type="EMBL" id="KAK3283043.1"/>
    </source>
</evidence>
<keyword evidence="3" id="KW-1185">Reference proteome</keyword>
<accession>A0AAE0GS60</accession>
<sequence length="293" mass="32130">MHNEQNLVLTTGSLFSKRNLVSQRPKLSELPYGIKNTGLCKRKKDPLGFLGDILAEDTQYMEAKRQKSTGFPLRHRPGDNLKAESTGNVCTVKFRDTFRLPQSTQDKDSARDFSLLPNDVLQKILSLLKLPAIHAAGSTCRSWREAARPAKQALELRCYGRAYKHNKSKIRKSINHEKALTCFLRAAQGGCLAAATDAGVLLWEKGKKEEAVKWYIQAAEGGDPTGACNLGLAFLSGDGVHKDPPSGVRWLTTAAKASNARAAYQLGLCCQHGNGTPRDMSAAAEWYKQSAQS</sequence>
<feature type="non-terminal residue" evidence="2">
    <location>
        <position position="293"/>
    </location>
</feature>
<dbReference type="CDD" id="cd09917">
    <property type="entry name" value="F-box_SF"/>
    <property type="match status" value="1"/>
</dbReference>
<dbReference type="InterPro" id="IPR001810">
    <property type="entry name" value="F-box_dom"/>
</dbReference>
<protein>
    <recommendedName>
        <fullName evidence="1">F-box domain-containing protein</fullName>
    </recommendedName>
</protein>
<dbReference type="EMBL" id="LGRX02003061">
    <property type="protein sequence ID" value="KAK3283043.1"/>
    <property type="molecule type" value="Genomic_DNA"/>
</dbReference>
<organism evidence="2 3">
    <name type="scientific">Cymbomonas tetramitiformis</name>
    <dbReference type="NCBI Taxonomy" id="36881"/>
    <lineage>
        <taxon>Eukaryota</taxon>
        <taxon>Viridiplantae</taxon>
        <taxon>Chlorophyta</taxon>
        <taxon>Pyramimonadophyceae</taxon>
        <taxon>Pyramimonadales</taxon>
        <taxon>Pyramimonadaceae</taxon>
        <taxon>Cymbomonas</taxon>
    </lineage>
</organism>
<dbReference type="AlphaFoldDB" id="A0AAE0GS60"/>
<dbReference type="Gene3D" id="1.20.1280.50">
    <property type="match status" value="1"/>
</dbReference>
<dbReference type="Gene3D" id="1.25.40.10">
    <property type="entry name" value="Tetratricopeptide repeat domain"/>
    <property type="match status" value="1"/>
</dbReference>
<reference evidence="2 3" key="1">
    <citation type="journal article" date="2015" name="Genome Biol. Evol.">
        <title>Comparative Genomics of a Bacterivorous Green Alga Reveals Evolutionary Causalities and Consequences of Phago-Mixotrophic Mode of Nutrition.</title>
        <authorList>
            <person name="Burns J.A."/>
            <person name="Paasch A."/>
            <person name="Narechania A."/>
            <person name="Kim E."/>
        </authorList>
    </citation>
    <scope>NUCLEOTIDE SEQUENCE [LARGE SCALE GENOMIC DNA]</scope>
    <source>
        <strain evidence="2 3">PLY_AMNH</strain>
    </source>
</reference>
<feature type="domain" description="F-box" evidence="1">
    <location>
        <begin position="114"/>
        <end position="147"/>
    </location>
</feature>
<gene>
    <name evidence="2" type="ORF">CYMTET_9241</name>
</gene>
<dbReference type="Proteomes" id="UP001190700">
    <property type="component" value="Unassembled WGS sequence"/>
</dbReference>
<name>A0AAE0GS60_9CHLO</name>
<dbReference type="InterPro" id="IPR006597">
    <property type="entry name" value="Sel1-like"/>
</dbReference>
<evidence type="ECO:0000313" key="3">
    <source>
        <dbReference type="Proteomes" id="UP001190700"/>
    </source>
</evidence>
<dbReference type="PANTHER" id="PTHR45088:SF1">
    <property type="entry name" value="OS04G0476000 PROTEIN"/>
    <property type="match status" value="1"/>
</dbReference>
<dbReference type="InterPro" id="IPR053301">
    <property type="entry name" value="F-box_motif"/>
</dbReference>
<proteinExistence type="predicted"/>
<dbReference type="InterPro" id="IPR011990">
    <property type="entry name" value="TPR-like_helical_dom_sf"/>
</dbReference>
<dbReference type="SMART" id="SM00671">
    <property type="entry name" value="SEL1"/>
    <property type="match status" value="4"/>
</dbReference>
<dbReference type="PANTHER" id="PTHR45088">
    <property type="entry name" value="OSJNBA0022H21.17 PROTEIN"/>
    <property type="match status" value="1"/>
</dbReference>
<dbReference type="InterPro" id="IPR036047">
    <property type="entry name" value="F-box-like_dom_sf"/>
</dbReference>
<dbReference type="Pfam" id="PF12937">
    <property type="entry name" value="F-box-like"/>
    <property type="match status" value="1"/>
</dbReference>
<dbReference type="Pfam" id="PF08238">
    <property type="entry name" value="Sel1"/>
    <property type="match status" value="4"/>
</dbReference>